<dbReference type="InterPro" id="IPR053925">
    <property type="entry name" value="RecX_HTH_3rd"/>
</dbReference>
<evidence type="ECO:0000259" key="7">
    <source>
        <dbReference type="Pfam" id="PF02631"/>
    </source>
</evidence>
<name>A0A7X5UNE3_9PSEU</name>
<organism evidence="10 11">
    <name type="scientific">Saccharomonospora amisosensis</name>
    <dbReference type="NCBI Taxonomy" id="1128677"/>
    <lineage>
        <taxon>Bacteria</taxon>
        <taxon>Bacillati</taxon>
        <taxon>Actinomycetota</taxon>
        <taxon>Actinomycetes</taxon>
        <taxon>Pseudonocardiales</taxon>
        <taxon>Pseudonocardiaceae</taxon>
        <taxon>Saccharomonospora</taxon>
    </lineage>
</organism>
<accession>A0A7X5UNE3</accession>
<dbReference type="EMBL" id="JAAOYM010000001">
    <property type="protein sequence ID" value="NIJ11210.1"/>
    <property type="molecule type" value="Genomic_DNA"/>
</dbReference>
<feature type="domain" description="RecX third three-helical" evidence="8">
    <location>
        <begin position="125"/>
        <end position="165"/>
    </location>
</feature>
<dbReference type="Gene3D" id="1.10.10.10">
    <property type="entry name" value="Winged helix-like DNA-binding domain superfamily/Winged helix DNA-binding domain"/>
    <property type="match status" value="2"/>
</dbReference>
<sequence>MSESGRRFGGGGSRSRSVAELTPEEARKKAKEICFDLLAARPRTKDELRQALRRKGFDERTRETLLGKLDEAGLVDDEAFAQLWVRSRHTQQGLARSALVAELKRKGVDSDVAVEAAGEIDRDAEEQRARELVRKKLRTMAGLDERTATRRLLGMLARKGYPQGLSYVVVREELRDAGAESTLLDDIVPD</sequence>
<dbReference type="InterPro" id="IPR053926">
    <property type="entry name" value="RecX_HTH_1st"/>
</dbReference>
<evidence type="ECO:0000256" key="4">
    <source>
        <dbReference type="ARBA" id="ARBA00022490"/>
    </source>
</evidence>
<dbReference type="InterPro" id="IPR003783">
    <property type="entry name" value="Regulatory_RecX"/>
</dbReference>
<proteinExistence type="inferred from homology"/>
<comment type="function">
    <text evidence="5">Modulates RecA activity.</text>
</comment>
<gene>
    <name evidence="5" type="primary">recX</name>
    <name evidence="10" type="ORF">FHU38_001554</name>
</gene>
<reference evidence="10 11" key="1">
    <citation type="submission" date="2020-03" db="EMBL/GenBank/DDBJ databases">
        <title>Sequencing the genomes of 1000 actinobacteria strains.</title>
        <authorList>
            <person name="Klenk H.-P."/>
        </authorList>
    </citation>
    <scope>NUCLEOTIDE SEQUENCE [LARGE SCALE GENOMIC DNA]</scope>
    <source>
        <strain evidence="10 11">DSM 45685</strain>
    </source>
</reference>
<comment type="similarity">
    <text evidence="2 5">Belongs to the RecX family.</text>
</comment>
<comment type="caution">
    <text evidence="10">The sequence shown here is derived from an EMBL/GenBank/DDBJ whole genome shotgun (WGS) entry which is preliminary data.</text>
</comment>
<keyword evidence="11" id="KW-1185">Reference proteome</keyword>
<dbReference type="InterPro" id="IPR053924">
    <property type="entry name" value="RecX_HTH_2nd"/>
</dbReference>
<evidence type="ECO:0000256" key="2">
    <source>
        <dbReference type="ARBA" id="ARBA00009695"/>
    </source>
</evidence>
<feature type="domain" description="RecX second three-helical" evidence="7">
    <location>
        <begin position="76"/>
        <end position="116"/>
    </location>
</feature>
<dbReference type="GO" id="GO:0006282">
    <property type="term" value="P:regulation of DNA repair"/>
    <property type="evidence" value="ECO:0007669"/>
    <property type="project" value="UniProtKB-UniRule"/>
</dbReference>
<evidence type="ECO:0000313" key="11">
    <source>
        <dbReference type="Proteomes" id="UP000545493"/>
    </source>
</evidence>
<evidence type="ECO:0000256" key="1">
    <source>
        <dbReference type="ARBA" id="ARBA00004496"/>
    </source>
</evidence>
<evidence type="ECO:0000256" key="6">
    <source>
        <dbReference type="SAM" id="MobiDB-lite"/>
    </source>
</evidence>
<dbReference type="Pfam" id="PF21981">
    <property type="entry name" value="RecX_HTH3"/>
    <property type="match status" value="1"/>
</dbReference>
<dbReference type="Proteomes" id="UP000545493">
    <property type="component" value="Unassembled WGS sequence"/>
</dbReference>
<evidence type="ECO:0000313" key="10">
    <source>
        <dbReference type="EMBL" id="NIJ11210.1"/>
    </source>
</evidence>
<protein>
    <recommendedName>
        <fullName evidence="3 5">Regulatory protein RecX</fullName>
    </recommendedName>
</protein>
<dbReference type="GO" id="GO:0005737">
    <property type="term" value="C:cytoplasm"/>
    <property type="evidence" value="ECO:0007669"/>
    <property type="project" value="UniProtKB-SubCell"/>
</dbReference>
<comment type="subcellular location">
    <subcellularLocation>
        <location evidence="1 5">Cytoplasm</location>
    </subcellularLocation>
</comment>
<dbReference type="PANTHER" id="PTHR33602:SF1">
    <property type="entry name" value="REGULATORY PROTEIN RECX FAMILY PROTEIN"/>
    <property type="match status" value="1"/>
</dbReference>
<dbReference type="Pfam" id="PF02631">
    <property type="entry name" value="RecX_HTH2"/>
    <property type="match status" value="1"/>
</dbReference>
<dbReference type="AlphaFoldDB" id="A0A7X5UNE3"/>
<keyword evidence="4 5" id="KW-0963">Cytoplasm</keyword>
<evidence type="ECO:0000259" key="8">
    <source>
        <dbReference type="Pfam" id="PF21981"/>
    </source>
</evidence>
<evidence type="ECO:0000256" key="5">
    <source>
        <dbReference type="HAMAP-Rule" id="MF_01114"/>
    </source>
</evidence>
<dbReference type="Pfam" id="PF21982">
    <property type="entry name" value="RecX_HTH1"/>
    <property type="match status" value="1"/>
</dbReference>
<dbReference type="PANTHER" id="PTHR33602">
    <property type="entry name" value="REGULATORY PROTEIN RECX FAMILY PROTEIN"/>
    <property type="match status" value="1"/>
</dbReference>
<dbReference type="HAMAP" id="MF_01114">
    <property type="entry name" value="RecX"/>
    <property type="match status" value="1"/>
</dbReference>
<evidence type="ECO:0000256" key="3">
    <source>
        <dbReference type="ARBA" id="ARBA00018111"/>
    </source>
</evidence>
<evidence type="ECO:0000259" key="9">
    <source>
        <dbReference type="Pfam" id="PF21982"/>
    </source>
</evidence>
<feature type="region of interest" description="Disordered" evidence="6">
    <location>
        <begin position="1"/>
        <end position="27"/>
    </location>
</feature>
<dbReference type="InterPro" id="IPR036388">
    <property type="entry name" value="WH-like_DNA-bd_sf"/>
</dbReference>
<feature type="domain" description="RecX first three-helical" evidence="9">
    <location>
        <begin position="30"/>
        <end position="69"/>
    </location>
</feature>